<keyword evidence="5 6" id="KW-0472">Membrane</keyword>
<dbReference type="PANTHER" id="PTHR43791:SF36">
    <property type="entry name" value="TRANSPORTER, PUTATIVE (AFU_ORTHOLOGUE AFUA_6G08340)-RELATED"/>
    <property type="match status" value="1"/>
</dbReference>
<feature type="transmembrane region" description="Helical" evidence="6">
    <location>
        <begin position="380"/>
        <end position="403"/>
    </location>
</feature>
<dbReference type="InterPro" id="IPR020846">
    <property type="entry name" value="MFS_dom"/>
</dbReference>
<feature type="transmembrane region" description="Helical" evidence="6">
    <location>
        <begin position="290"/>
        <end position="310"/>
    </location>
</feature>
<dbReference type="EMBL" id="JAEPRE010000079">
    <property type="protein sequence ID" value="KAG2233444.1"/>
    <property type="molecule type" value="Genomic_DNA"/>
</dbReference>
<dbReference type="InterPro" id="IPR036259">
    <property type="entry name" value="MFS_trans_sf"/>
</dbReference>
<keyword evidence="3 6" id="KW-0812">Transmembrane</keyword>
<evidence type="ECO:0000256" key="2">
    <source>
        <dbReference type="ARBA" id="ARBA00022448"/>
    </source>
</evidence>
<feature type="transmembrane region" description="Helical" evidence="6">
    <location>
        <begin position="443"/>
        <end position="467"/>
    </location>
</feature>
<keyword evidence="9" id="KW-1185">Reference proteome</keyword>
<dbReference type="Pfam" id="PF07690">
    <property type="entry name" value="MFS_1"/>
    <property type="match status" value="1"/>
</dbReference>
<dbReference type="AlphaFoldDB" id="A0A8H7SMS2"/>
<feature type="transmembrane region" description="Helical" evidence="6">
    <location>
        <begin position="157"/>
        <end position="177"/>
    </location>
</feature>
<feature type="transmembrane region" description="Helical" evidence="6">
    <location>
        <begin position="61"/>
        <end position="80"/>
    </location>
</feature>
<dbReference type="Gene3D" id="1.20.1250.20">
    <property type="entry name" value="MFS general substrate transporter like domains"/>
    <property type="match status" value="2"/>
</dbReference>
<dbReference type="PROSITE" id="PS50850">
    <property type="entry name" value="MFS"/>
    <property type="match status" value="1"/>
</dbReference>
<evidence type="ECO:0000256" key="1">
    <source>
        <dbReference type="ARBA" id="ARBA00004141"/>
    </source>
</evidence>
<keyword evidence="2" id="KW-0813">Transport</keyword>
<gene>
    <name evidence="8" type="ORF">INT48_008850</name>
</gene>
<comment type="caution">
    <text evidence="8">The sequence shown here is derived from an EMBL/GenBank/DDBJ whole genome shotgun (WGS) entry which is preliminary data.</text>
</comment>
<feature type="domain" description="Major facilitator superfamily (MFS) profile" evidence="7">
    <location>
        <begin position="61"/>
        <end position="472"/>
    </location>
</feature>
<feature type="transmembrane region" description="Helical" evidence="6">
    <location>
        <begin position="330"/>
        <end position="347"/>
    </location>
</feature>
<dbReference type="FunFam" id="1.20.1250.20:FF:000034">
    <property type="entry name" value="MFS general substrate transporter"/>
    <property type="match status" value="1"/>
</dbReference>
<feature type="transmembrane region" description="Helical" evidence="6">
    <location>
        <begin position="415"/>
        <end position="437"/>
    </location>
</feature>
<dbReference type="PANTHER" id="PTHR43791">
    <property type="entry name" value="PERMEASE-RELATED"/>
    <property type="match status" value="1"/>
</dbReference>
<feature type="transmembrane region" description="Helical" evidence="6">
    <location>
        <begin position="127"/>
        <end position="145"/>
    </location>
</feature>
<keyword evidence="4 6" id="KW-1133">Transmembrane helix</keyword>
<proteinExistence type="predicted"/>
<dbReference type="InterPro" id="IPR011701">
    <property type="entry name" value="MFS"/>
</dbReference>
<evidence type="ECO:0000256" key="6">
    <source>
        <dbReference type="SAM" id="Phobius"/>
    </source>
</evidence>
<evidence type="ECO:0000313" key="9">
    <source>
        <dbReference type="Proteomes" id="UP000613177"/>
    </source>
</evidence>
<dbReference type="FunFam" id="1.20.1250.20:FF:000013">
    <property type="entry name" value="MFS general substrate transporter"/>
    <property type="match status" value="1"/>
</dbReference>
<dbReference type="Proteomes" id="UP000613177">
    <property type="component" value="Unassembled WGS sequence"/>
</dbReference>
<feature type="transmembrane region" description="Helical" evidence="6">
    <location>
        <begin position="221"/>
        <end position="241"/>
    </location>
</feature>
<feature type="transmembrane region" description="Helical" evidence="6">
    <location>
        <begin position="354"/>
        <end position="374"/>
    </location>
</feature>
<evidence type="ECO:0000256" key="4">
    <source>
        <dbReference type="ARBA" id="ARBA00022989"/>
    </source>
</evidence>
<organism evidence="8 9">
    <name type="scientific">Thamnidium elegans</name>
    <dbReference type="NCBI Taxonomy" id="101142"/>
    <lineage>
        <taxon>Eukaryota</taxon>
        <taxon>Fungi</taxon>
        <taxon>Fungi incertae sedis</taxon>
        <taxon>Mucoromycota</taxon>
        <taxon>Mucoromycotina</taxon>
        <taxon>Mucoromycetes</taxon>
        <taxon>Mucorales</taxon>
        <taxon>Mucorineae</taxon>
        <taxon>Mucoraceae</taxon>
        <taxon>Thamnidium</taxon>
    </lineage>
</organism>
<reference evidence="8" key="1">
    <citation type="submission" date="2021-01" db="EMBL/GenBank/DDBJ databases">
        <title>Metabolic potential, ecology and presence of endohyphal bacteria is reflected in genomic diversity of Mucoromycotina.</title>
        <authorList>
            <person name="Muszewska A."/>
            <person name="Okrasinska A."/>
            <person name="Steczkiewicz K."/>
            <person name="Drgas O."/>
            <person name="Orlowska M."/>
            <person name="Perlinska-Lenart U."/>
            <person name="Aleksandrzak-Piekarczyk T."/>
            <person name="Szatraj K."/>
            <person name="Zielenkiewicz U."/>
            <person name="Pilsyk S."/>
            <person name="Malc E."/>
            <person name="Mieczkowski P."/>
            <person name="Kruszewska J.S."/>
            <person name="Biernat P."/>
            <person name="Pawlowska J."/>
        </authorList>
    </citation>
    <scope>NUCLEOTIDE SEQUENCE</scope>
    <source>
        <strain evidence="8">WA0000018081</strain>
    </source>
</reference>
<dbReference type="GO" id="GO:0022857">
    <property type="term" value="F:transmembrane transporter activity"/>
    <property type="evidence" value="ECO:0007669"/>
    <property type="project" value="InterPro"/>
</dbReference>
<feature type="transmembrane region" description="Helical" evidence="6">
    <location>
        <begin position="100"/>
        <end position="120"/>
    </location>
</feature>
<name>A0A8H7SMS2_9FUNG</name>
<dbReference type="SUPFAM" id="SSF103473">
    <property type="entry name" value="MFS general substrate transporter"/>
    <property type="match status" value="1"/>
</dbReference>
<accession>A0A8H7SMS2</accession>
<dbReference type="GO" id="GO:0016020">
    <property type="term" value="C:membrane"/>
    <property type="evidence" value="ECO:0007669"/>
    <property type="project" value="UniProtKB-SubCell"/>
</dbReference>
<evidence type="ECO:0000313" key="8">
    <source>
        <dbReference type="EMBL" id="KAG2233444.1"/>
    </source>
</evidence>
<evidence type="ECO:0000256" key="3">
    <source>
        <dbReference type="ARBA" id="ARBA00022692"/>
    </source>
</evidence>
<sequence>MTENLDEKIKSSCNNKEEPIQQLEDFREDVNDIKNTHNLEDLSIEEKELNKVLVKKFDKRLLPLLCLLYLLSYIDRSNIGNAKLGGLVEDLNMTQAEYKWALSIFYFSYVIFDLPSNIIMRRWRPSYWLAILMFLWGVVATVMAASTNFAGIAVSRFFIGVFEAGFFPGVIYFLSVWYTRQEYGRRIGFFWSFSSLAGAFGGLIAYGISQIENDTLKTWQWLFIIEGVPSVILAAFSAWYLPNKPETAKFLTEKERDHAVKRLANDAGASNDHSWSWAQVVSVFTDWKTYVYMSIYITGTSALQGVTLFLPSIVAGMGTWSKPVAQALTTPPYFLAFLATVAIGWSSDRYFERAYHMIAINVVGLLGFLLLMFLPSTNVAGNYISACLVTTSVYANVAVKVAWFNNNYGGLTRRAVASAAIVSVGTIGGAIGGQIYYDPPHYFAGNAIAFACLAAQTLLVIIMRLLLARENKRRSKLSEEQKELEIHKYGGTDLVGDRHYSFRYVL</sequence>
<feature type="transmembrane region" description="Helical" evidence="6">
    <location>
        <begin position="189"/>
        <end position="209"/>
    </location>
</feature>
<comment type="subcellular location">
    <subcellularLocation>
        <location evidence="1">Membrane</location>
        <topology evidence="1">Multi-pass membrane protein</topology>
    </subcellularLocation>
</comment>
<evidence type="ECO:0000256" key="5">
    <source>
        <dbReference type="ARBA" id="ARBA00023136"/>
    </source>
</evidence>
<evidence type="ECO:0000259" key="7">
    <source>
        <dbReference type="PROSITE" id="PS50850"/>
    </source>
</evidence>
<protein>
    <recommendedName>
        <fullName evidence="7">Major facilitator superfamily (MFS) profile domain-containing protein</fullName>
    </recommendedName>
</protein>